<accession>A0A8S1LCI3</accession>
<protein>
    <submittedName>
        <fullName evidence="1">Uncharacterized protein</fullName>
    </submittedName>
</protein>
<dbReference type="EMBL" id="CAJJDM010000034">
    <property type="protein sequence ID" value="CAD8064045.1"/>
    <property type="molecule type" value="Genomic_DNA"/>
</dbReference>
<dbReference type="OMA" id="KYMICGI"/>
<evidence type="ECO:0000313" key="2">
    <source>
        <dbReference type="Proteomes" id="UP000688137"/>
    </source>
</evidence>
<name>A0A8S1LCI3_PARPR</name>
<organism evidence="1 2">
    <name type="scientific">Paramecium primaurelia</name>
    <dbReference type="NCBI Taxonomy" id="5886"/>
    <lineage>
        <taxon>Eukaryota</taxon>
        <taxon>Sar</taxon>
        <taxon>Alveolata</taxon>
        <taxon>Ciliophora</taxon>
        <taxon>Intramacronucleata</taxon>
        <taxon>Oligohymenophorea</taxon>
        <taxon>Peniculida</taxon>
        <taxon>Parameciidae</taxon>
        <taxon>Paramecium</taxon>
    </lineage>
</organism>
<sequence length="488" mass="58500">MDQRIYLIQADPINFSIDKIYSLLWSTISKTKQYYSCHNIFICPHTVQIELNPQINEIFYQPRNCELCPKNVFVSLPQRDQLKYMICGILYFLLEGGNNLQQYYQSQEFFFFKNIYGYYNENSYFMRSICQILTRLDFNQKQSILNNMPQSSRPVVEQYLFENYCVIIISPCLGAPQFRKTESSSAYYLISFEKFLLELRDIQINIGMNNPLPPPCPHNVFISKGYQNYCRFFINIYQTNPICRCQNRQMGKILYILLTGKELISYNQQENDEILDNNTIEFLQSLINEYEFNSAQEQFEQYQKIIQKIAEFKSTMSIIVGESIEPSFYANALANNLSQIQINQLWEYYKILFLQEMIELLENRVLSQPIHLDILLPFIFQFKYQQIQRIQAFPQFQESNLLQTILQSYYEQLQNQHNQLPQLYQIINNTNYFPHLFLVRYELFQHFSEVLEFHDQNNQQFRLRFNGDLNRQNIINFENQLKDGQIQL</sequence>
<dbReference type="AlphaFoldDB" id="A0A8S1LCI3"/>
<comment type="caution">
    <text evidence="1">The sequence shown here is derived from an EMBL/GenBank/DDBJ whole genome shotgun (WGS) entry which is preliminary data.</text>
</comment>
<keyword evidence="2" id="KW-1185">Reference proteome</keyword>
<evidence type="ECO:0000313" key="1">
    <source>
        <dbReference type="EMBL" id="CAD8064045.1"/>
    </source>
</evidence>
<gene>
    <name evidence="1" type="ORF">PPRIM_AZ9-3.1.T0350269</name>
</gene>
<proteinExistence type="predicted"/>
<reference evidence="1" key="1">
    <citation type="submission" date="2021-01" db="EMBL/GenBank/DDBJ databases">
        <authorList>
            <consortium name="Genoscope - CEA"/>
            <person name="William W."/>
        </authorList>
    </citation>
    <scope>NUCLEOTIDE SEQUENCE</scope>
</reference>
<dbReference type="Proteomes" id="UP000688137">
    <property type="component" value="Unassembled WGS sequence"/>
</dbReference>